<protein>
    <submittedName>
        <fullName evidence="1">Uncharacterized protein</fullName>
    </submittedName>
</protein>
<sequence length="213" mass="23468">MLLALKTHRLLPFVEETVAVLPKLIIGEDGVFLENSTFAQYEKQDSALLVWLLSTVSLALQNQLIGSSSSAAKLWEALTRVLGTQTTTKVMRSRSLLRFKKNTLSMSVYLEEIKHLCDLLASCGHNVSLEEQQSTILNGLPPKFDHVVLIITTSRVSSHFGPQFTSGSASYIYSGPQFGATPYVVANPVWYPDSGATTHITHDSTQFNSSQSY</sequence>
<evidence type="ECO:0000313" key="1">
    <source>
        <dbReference type="EMBL" id="MBA0784985.1"/>
    </source>
</evidence>
<dbReference type="Proteomes" id="UP000593568">
    <property type="component" value="Unassembled WGS sequence"/>
</dbReference>
<dbReference type="PANTHER" id="PTHR47481">
    <property type="match status" value="1"/>
</dbReference>
<dbReference type="PANTHER" id="PTHR47481:SF30">
    <property type="entry name" value="CCHC-TYPE DOMAIN-CONTAINING PROTEIN"/>
    <property type="match status" value="1"/>
</dbReference>
<dbReference type="AlphaFoldDB" id="A0A7J9FKB4"/>
<dbReference type="Pfam" id="PF14223">
    <property type="entry name" value="Retrotran_gag_2"/>
    <property type="match status" value="1"/>
</dbReference>
<reference evidence="1 2" key="1">
    <citation type="journal article" date="2019" name="Genome Biol. Evol.">
        <title>Insights into the evolution of the New World diploid cottons (Gossypium, subgenus Houzingenia) based on genome sequencing.</title>
        <authorList>
            <person name="Grover C.E."/>
            <person name="Arick M.A. 2nd"/>
            <person name="Thrash A."/>
            <person name="Conover J.L."/>
            <person name="Sanders W.S."/>
            <person name="Peterson D.G."/>
            <person name="Frelichowski J.E."/>
            <person name="Scheffler J.A."/>
            <person name="Scheffler B.E."/>
            <person name="Wendel J.F."/>
        </authorList>
    </citation>
    <scope>NUCLEOTIDE SEQUENCE [LARGE SCALE GENOMIC DNA]</scope>
    <source>
        <strain evidence="1">8</strain>
        <tissue evidence="1">Leaf</tissue>
    </source>
</reference>
<keyword evidence="2" id="KW-1185">Reference proteome</keyword>
<gene>
    <name evidence="1" type="ORF">Gotri_026764</name>
</gene>
<name>A0A7J9FKB4_9ROSI</name>
<evidence type="ECO:0000313" key="2">
    <source>
        <dbReference type="Proteomes" id="UP000593568"/>
    </source>
</evidence>
<dbReference type="EMBL" id="JABEZW010217229">
    <property type="protein sequence ID" value="MBA0784985.1"/>
    <property type="molecule type" value="Genomic_DNA"/>
</dbReference>
<accession>A0A7J9FKB4</accession>
<proteinExistence type="predicted"/>
<comment type="caution">
    <text evidence="1">The sequence shown here is derived from an EMBL/GenBank/DDBJ whole genome shotgun (WGS) entry which is preliminary data.</text>
</comment>
<organism evidence="1 2">
    <name type="scientific">Gossypium trilobum</name>
    <dbReference type="NCBI Taxonomy" id="34281"/>
    <lineage>
        <taxon>Eukaryota</taxon>
        <taxon>Viridiplantae</taxon>
        <taxon>Streptophyta</taxon>
        <taxon>Embryophyta</taxon>
        <taxon>Tracheophyta</taxon>
        <taxon>Spermatophyta</taxon>
        <taxon>Magnoliopsida</taxon>
        <taxon>eudicotyledons</taxon>
        <taxon>Gunneridae</taxon>
        <taxon>Pentapetalae</taxon>
        <taxon>rosids</taxon>
        <taxon>malvids</taxon>
        <taxon>Malvales</taxon>
        <taxon>Malvaceae</taxon>
        <taxon>Malvoideae</taxon>
        <taxon>Gossypium</taxon>
    </lineage>
</organism>